<dbReference type="RefSeq" id="WP_307199918.1">
    <property type="nucleotide sequence ID" value="NZ_JAUSSU010000001.1"/>
</dbReference>
<sequence length="337" mass="38239">MKTTSLGLLSLFSLIFVIILLPMHVRQDIRLDAQEKVREQIVNYDGALRTAVQDAAVALGYDERELLEEDIQYDSDKNIRPNKERALEAFLRTLYINFDLLDDSIAQQTLLRYIPAMAVIDYDGFWVYAEAEYTGDDGETLIGPVWHPKKPFAYKDFAGNSLSFTLDDYVYAYSSATATWHEGKREEVDQETGGAISLLGDAQLFEEVRRSTIVWTIQNQLQLYINKHNEYARRLGIEYTFTLPSISQEEWNNSINDVGIMAFIQGIPAGAEAYNSYAFGGGRLIRKHEIYGSIRDGRKVYYRAGCEKPQDTVEEIFGSEKEAAMNGYYPASCANGN</sequence>
<evidence type="ECO:0008006" key="3">
    <source>
        <dbReference type="Google" id="ProtNLM"/>
    </source>
</evidence>
<reference evidence="1 2" key="1">
    <citation type="submission" date="2023-07" db="EMBL/GenBank/DDBJ databases">
        <title>Sorghum-associated microbial communities from plants grown in Nebraska, USA.</title>
        <authorList>
            <person name="Schachtman D."/>
        </authorList>
    </citation>
    <scope>NUCLEOTIDE SEQUENCE [LARGE SCALE GENOMIC DNA]</scope>
    <source>
        <strain evidence="1 2">CC482</strain>
    </source>
</reference>
<name>A0ABT9TUW2_PAEHA</name>
<proteinExistence type="predicted"/>
<dbReference type="Proteomes" id="UP001229346">
    <property type="component" value="Unassembled WGS sequence"/>
</dbReference>
<protein>
    <recommendedName>
        <fullName evidence="3">F0F1-type ATP synthase</fullName>
    </recommendedName>
</protein>
<accession>A0ABT9TUW2</accession>
<keyword evidence="2" id="KW-1185">Reference proteome</keyword>
<evidence type="ECO:0000313" key="1">
    <source>
        <dbReference type="EMBL" id="MDQ0110651.1"/>
    </source>
</evidence>
<comment type="caution">
    <text evidence="1">The sequence shown here is derived from an EMBL/GenBank/DDBJ whole genome shotgun (WGS) entry which is preliminary data.</text>
</comment>
<evidence type="ECO:0000313" key="2">
    <source>
        <dbReference type="Proteomes" id="UP001229346"/>
    </source>
</evidence>
<dbReference type="EMBL" id="JAUSSU010000001">
    <property type="protein sequence ID" value="MDQ0110651.1"/>
    <property type="molecule type" value="Genomic_DNA"/>
</dbReference>
<gene>
    <name evidence="1" type="ORF">J2T15_000067</name>
</gene>
<organism evidence="1 2">
    <name type="scientific">Paenibacillus harenae</name>
    <dbReference type="NCBI Taxonomy" id="306543"/>
    <lineage>
        <taxon>Bacteria</taxon>
        <taxon>Bacillati</taxon>
        <taxon>Bacillota</taxon>
        <taxon>Bacilli</taxon>
        <taxon>Bacillales</taxon>
        <taxon>Paenibacillaceae</taxon>
        <taxon>Paenibacillus</taxon>
    </lineage>
</organism>